<keyword evidence="5" id="KW-0547">Nucleotide-binding</keyword>
<dbReference type="Gene3D" id="3.90.810.10">
    <property type="entry name" value="CRIB domain"/>
    <property type="match status" value="1"/>
</dbReference>
<evidence type="ECO:0000256" key="10">
    <source>
        <dbReference type="SAM" id="MobiDB-lite"/>
    </source>
</evidence>
<evidence type="ECO:0000259" key="11">
    <source>
        <dbReference type="PROSITE" id="PS50011"/>
    </source>
</evidence>
<dbReference type="Pfam" id="PF00069">
    <property type="entry name" value="Pkinase"/>
    <property type="match status" value="1"/>
</dbReference>
<dbReference type="PANTHER" id="PTHR45832">
    <property type="entry name" value="SERINE/THREONINE-PROTEIN KINASE SAMKA-RELATED-RELATED"/>
    <property type="match status" value="1"/>
</dbReference>
<comment type="catalytic activity">
    <reaction evidence="8">
        <text>L-threonyl-[protein] + ATP = O-phospho-L-threonyl-[protein] + ADP + H(+)</text>
        <dbReference type="Rhea" id="RHEA:46608"/>
        <dbReference type="Rhea" id="RHEA-COMP:11060"/>
        <dbReference type="Rhea" id="RHEA-COMP:11605"/>
        <dbReference type="ChEBI" id="CHEBI:15378"/>
        <dbReference type="ChEBI" id="CHEBI:30013"/>
        <dbReference type="ChEBI" id="CHEBI:30616"/>
        <dbReference type="ChEBI" id="CHEBI:61977"/>
        <dbReference type="ChEBI" id="CHEBI:456216"/>
        <dbReference type="EC" id="2.7.11.1"/>
    </reaction>
</comment>
<evidence type="ECO:0000313" key="12">
    <source>
        <dbReference type="EMBL" id="NDV31868.1"/>
    </source>
</evidence>
<feature type="domain" description="Protein kinase" evidence="11">
    <location>
        <begin position="137"/>
        <end position="390"/>
    </location>
</feature>
<keyword evidence="3" id="KW-0723">Serine/threonine-protein kinase</keyword>
<organism evidence="12">
    <name type="scientific">Arcella intermedia</name>
    <dbReference type="NCBI Taxonomy" id="1963864"/>
    <lineage>
        <taxon>Eukaryota</taxon>
        <taxon>Amoebozoa</taxon>
        <taxon>Tubulinea</taxon>
        <taxon>Elardia</taxon>
        <taxon>Arcellinida</taxon>
        <taxon>Sphaerothecina</taxon>
        <taxon>Arcellidae</taxon>
        <taxon>Arcella</taxon>
    </lineage>
</organism>
<dbReference type="InterPro" id="IPR036936">
    <property type="entry name" value="CRIB_dom_sf"/>
</dbReference>
<dbReference type="SUPFAM" id="SSF56112">
    <property type="entry name" value="Protein kinase-like (PK-like)"/>
    <property type="match status" value="1"/>
</dbReference>
<dbReference type="Gene3D" id="1.10.510.10">
    <property type="entry name" value="Transferase(Phosphotransferase) domain 1"/>
    <property type="match status" value="1"/>
</dbReference>
<dbReference type="AlphaFoldDB" id="A0A6B2L4V6"/>
<feature type="region of interest" description="Disordered" evidence="10">
    <location>
        <begin position="19"/>
        <end position="40"/>
    </location>
</feature>
<evidence type="ECO:0000256" key="9">
    <source>
        <dbReference type="ARBA" id="ARBA00048679"/>
    </source>
</evidence>
<evidence type="ECO:0000256" key="2">
    <source>
        <dbReference type="ARBA" id="ARBA00012513"/>
    </source>
</evidence>
<dbReference type="EC" id="2.7.11.1" evidence="2"/>
<evidence type="ECO:0000256" key="5">
    <source>
        <dbReference type="ARBA" id="ARBA00022741"/>
    </source>
</evidence>
<dbReference type="PROSITE" id="PS50011">
    <property type="entry name" value="PROTEIN_KINASE_DOM"/>
    <property type="match status" value="1"/>
</dbReference>
<sequence>MPNEEKKKSTVLGRLKSTKKKVAKTIGKKQHHPKKSNDTEFEDFVVSTPFAVQHGIHVDFNSTTGFSGLPSEWEAMLKTSGLSKDEVINNTQAVLDVLEFADTRKKEHREESFKVDTTKSYELTDLINKVQNPRELYIDLEKCGEGAAGEVFLATEKATSRKVAIKKMEIGKENVKLITTEIYIMKSSTHPSIIQYFDSFLVDSCLWVVMEFMDGGCLTDLLEEYPKIKLTEAQIAYICLQTLTGLDYIHSYNRIHRDIKSDNILLHTDGSVKIADFGYAAQLTEEKNKRVTIVGTPYWMAPELIRGYEYSFKVDVWSLGIMLMEMAEGEPPYMEFPPLRALFLITTKGTPGLKEPHLWSNEFKNFLSFCLEIETDKRLLPCELLKEAFVQNPASPAQIGDVIRRTKQIKAATAKENVLNL</sequence>
<dbReference type="FunFam" id="1.10.510.10:FF:000905">
    <property type="entry name" value="Non-specific serine/threonine protein kinase"/>
    <property type="match status" value="1"/>
</dbReference>
<dbReference type="InterPro" id="IPR000719">
    <property type="entry name" value="Prot_kinase_dom"/>
</dbReference>
<dbReference type="Pfam" id="PF00786">
    <property type="entry name" value="PBD"/>
    <property type="match status" value="1"/>
</dbReference>
<evidence type="ECO:0000256" key="4">
    <source>
        <dbReference type="ARBA" id="ARBA00022679"/>
    </source>
</evidence>
<dbReference type="InterPro" id="IPR000095">
    <property type="entry name" value="CRIB_dom"/>
</dbReference>
<evidence type="ECO:0000256" key="6">
    <source>
        <dbReference type="ARBA" id="ARBA00022777"/>
    </source>
</evidence>
<dbReference type="CDD" id="cd06614">
    <property type="entry name" value="STKc_PAK"/>
    <property type="match status" value="1"/>
</dbReference>
<reference evidence="12" key="1">
    <citation type="journal article" date="2020" name="J. Eukaryot. Microbiol.">
        <title>De novo Sequencing, Assembly and Annotation of the Transcriptome for the Free-Living Testate Amoeba Arcella intermedia.</title>
        <authorList>
            <person name="Ribeiro G.M."/>
            <person name="Porfirio-Sousa A.L."/>
            <person name="Maurer-Alcala X.X."/>
            <person name="Katz L.A."/>
            <person name="Lahr D.J.G."/>
        </authorList>
    </citation>
    <scope>NUCLEOTIDE SEQUENCE</scope>
</reference>
<dbReference type="InterPro" id="IPR033923">
    <property type="entry name" value="PAK_BD"/>
</dbReference>
<evidence type="ECO:0000256" key="1">
    <source>
        <dbReference type="ARBA" id="ARBA00008874"/>
    </source>
</evidence>
<keyword evidence="6" id="KW-0418">Kinase</keyword>
<evidence type="ECO:0000256" key="8">
    <source>
        <dbReference type="ARBA" id="ARBA00047899"/>
    </source>
</evidence>
<dbReference type="InterPro" id="IPR011009">
    <property type="entry name" value="Kinase-like_dom_sf"/>
</dbReference>
<evidence type="ECO:0000256" key="7">
    <source>
        <dbReference type="ARBA" id="ARBA00022840"/>
    </source>
</evidence>
<protein>
    <recommendedName>
        <fullName evidence="2">non-specific serine/threonine protein kinase</fullName>
        <ecNumber evidence="2">2.7.11.1</ecNumber>
    </recommendedName>
</protein>
<comment type="catalytic activity">
    <reaction evidence="9">
        <text>L-seryl-[protein] + ATP = O-phospho-L-seryl-[protein] + ADP + H(+)</text>
        <dbReference type="Rhea" id="RHEA:17989"/>
        <dbReference type="Rhea" id="RHEA-COMP:9863"/>
        <dbReference type="Rhea" id="RHEA-COMP:11604"/>
        <dbReference type="ChEBI" id="CHEBI:15378"/>
        <dbReference type="ChEBI" id="CHEBI:29999"/>
        <dbReference type="ChEBI" id="CHEBI:30616"/>
        <dbReference type="ChEBI" id="CHEBI:83421"/>
        <dbReference type="ChEBI" id="CHEBI:456216"/>
        <dbReference type="EC" id="2.7.11.1"/>
    </reaction>
</comment>
<dbReference type="CDD" id="cd01093">
    <property type="entry name" value="CRIB_PAK_like"/>
    <property type="match status" value="1"/>
</dbReference>
<dbReference type="SMART" id="SM00285">
    <property type="entry name" value="PBD"/>
    <property type="match status" value="1"/>
</dbReference>
<evidence type="ECO:0000256" key="3">
    <source>
        <dbReference type="ARBA" id="ARBA00022527"/>
    </source>
</evidence>
<dbReference type="PANTHER" id="PTHR45832:SF22">
    <property type="entry name" value="SERINE_THREONINE-PROTEIN KINASE SAMKA-RELATED"/>
    <property type="match status" value="1"/>
</dbReference>
<name>A0A6B2L4V6_9EUKA</name>
<dbReference type="GO" id="GO:0005524">
    <property type="term" value="F:ATP binding"/>
    <property type="evidence" value="ECO:0007669"/>
    <property type="project" value="UniProtKB-KW"/>
</dbReference>
<accession>A0A6B2L4V6</accession>
<feature type="compositionally biased region" description="Basic residues" evidence="10">
    <location>
        <begin position="19"/>
        <end position="34"/>
    </location>
</feature>
<comment type="similarity">
    <text evidence="1">Belongs to the protein kinase superfamily. STE Ser/Thr protein kinase family. STE20 subfamily.</text>
</comment>
<dbReference type="InterPro" id="IPR051931">
    <property type="entry name" value="PAK3-like"/>
</dbReference>
<keyword evidence="7" id="KW-0067">ATP-binding</keyword>
<dbReference type="EMBL" id="GIBP01002899">
    <property type="protein sequence ID" value="NDV31868.1"/>
    <property type="molecule type" value="Transcribed_RNA"/>
</dbReference>
<dbReference type="GO" id="GO:0004674">
    <property type="term" value="F:protein serine/threonine kinase activity"/>
    <property type="evidence" value="ECO:0007669"/>
    <property type="project" value="UniProtKB-KW"/>
</dbReference>
<proteinExistence type="inferred from homology"/>
<dbReference type="SMART" id="SM00220">
    <property type="entry name" value="S_TKc"/>
    <property type="match status" value="1"/>
</dbReference>
<keyword evidence="4" id="KW-0808">Transferase</keyword>